<dbReference type="Pfam" id="PF13738">
    <property type="entry name" value="Pyr_redox_3"/>
    <property type="match status" value="1"/>
</dbReference>
<evidence type="ECO:0000256" key="1">
    <source>
        <dbReference type="ARBA" id="ARBA00023002"/>
    </source>
</evidence>
<dbReference type="PRINTS" id="PR00368">
    <property type="entry name" value="FADPNR"/>
</dbReference>
<dbReference type="OrthoDB" id="7279140at2"/>
<dbReference type="Pfam" id="PF01266">
    <property type="entry name" value="DAO"/>
    <property type="match status" value="1"/>
</dbReference>
<feature type="domain" description="FAD dependent oxidoreductase" evidence="2">
    <location>
        <begin position="63"/>
        <end position="117"/>
    </location>
</feature>
<gene>
    <name evidence="3" type="ORF">GQ466_13525</name>
</gene>
<dbReference type="EMBL" id="WUTW01000002">
    <property type="protein sequence ID" value="MXQ65056.1"/>
    <property type="molecule type" value="Genomic_DNA"/>
</dbReference>
<dbReference type="SUPFAM" id="SSF51905">
    <property type="entry name" value="FAD/NAD(P)-binding domain"/>
    <property type="match status" value="1"/>
</dbReference>
<protein>
    <submittedName>
        <fullName evidence="3">FAD-dependent oxidoreductase</fullName>
    </submittedName>
</protein>
<proteinExistence type="predicted"/>
<reference evidence="3 4" key="1">
    <citation type="submission" date="2019-12" db="EMBL/GenBank/DDBJ databases">
        <title>Nocardia macrotermitis sp. nov. and Nocardia aurantia sp. nov., isolated from the gut of the fungus growing-termite Macrotermes natalensis.</title>
        <authorList>
            <person name="Christine B."/>
            <person name="Rene B."/>
        </authorList>
    </citation>
    <scope>NUCLEOTIDE SEQUENCE [LARGE SCALE GENOMIC DNA]</scope>
    <source>
        <strain evidence="3 4">DSM 102126</strain>
    </source>
</reference>
<dbReference type="Gene3D" id="3.50.50.60">
    <property type="entry name" value="FAD/NAD(P)-binding domain"/>
    <property type="match status" value="1"/>
</dbReference>
<dbReference type="InterPro" id="IPR036188">
    <property type="entry name" value="FAD/NAD-bd_sf"/>
</dbReference>
<accession>A0A6I4WAF8</accession>
<keyword evidence="4" id="KW-1185">Reference proteome</keyword>
<dbReference type="GO" id="GO:0050660">
    <property type="term" value="F:flavin adenine dinucleotide binding"/>
    <property type="evidence" value="ECO:0007669"/>
    <property type="project" value="TreeGrafter"/>
</dbReference>
<dbReference type="PRINTS" id="PR00469">
    <property type="entry name" value="PNDRDTASEII"/>
</dbReference>
<dbReference type="PANTHER" id="PTHR43539:SF78">
    <property type="entry name" value="FLAVIN-CONTAINING MONOOXYGENASE"/>
    <property type="match status" value="1"/>
</dbReference>
<name>A0A6I4WAF8_9ACTN</name>
<keyword evidence="1" id="KW-0560">Oxidoreductase</keyword>
<evidence type="ECO:0000313" key="4">
    <source>
        <dbReference type="Proteomes" id="UP000431901"/>
    </source>
</evidence>
<dbReference type="PANTHER" id="PTHR43539">
    <property type="entry name" value="FLAVIN-BINDING MONOOXYGENASE-LIKE PROTEIN (AFU_ORTHOLOGUE AFUA_4G09220)"/>
    <property type="match status" value="1"/>
</dbReference>
<dbReference type="GO" id="GO:0004497">
    <property type="term" value="F:monooxygenase activity"/>
    <property type="evidence" value="ECO:0007669"/>
    <property type="project" value="TreeGrafter"/>
</dbReference>
<evidence type="ECO:0000313" key="3">
    <source>
        <dbReference type="EMBL" id="MXQ65056.1"/>
    </source>
</evidence>
<comment type="caution">
    <text evidence="3">The sequence shown here is derived from an EMBL/GenBank/DDBJ whole genome shotgun (WGS) entry which is preliminary data.</text>
</comment>
<dbReference type="AlphaFoldDB" id="A0A6I4WAF8"/>
<dbReference type="InterPro" id="IPR050982">
    <property type="entry name" value="Auxin_biosynth/cation_transpt"/>
</dbReference>
<organism evidence="3 4">
    <name type="scientific">Actinomadura rayongensis</name>
    <dbReference type="NCBI Taxonomy" id="1429076"/>
    <lineage>
        <taxon>Bacteria</taxon>
        <taxon>Bacillati</taxon>
        <taxon>Actinomycetota</taxon>
        <taxon>Actinomycetes</taxon>
        <taxon>Streptosporangiales</taxon>
        <taxon>Thermomonosporaceae</taxon>
        <taxon>Actinomadura</taxon>
    </lineage>
</organism>
<evidence type="ECO:0000259" key="2">
    <source>
        <dbReference type="Pfam" id="PF01266"/>
    </source>
</evidence>
<sequence>MAGDTVSDTIDPQASGDAASCCGVNACCTDAEQAADPGRTVLEAKTDAGCGCVNADDRGALPVVVIGAGPVGLAAAAHLAERGLEFLVLEAGDRVGAAVAAWGHVRLFSPWRYDTDAAARRLLEPTGWTAPPADDLPTGADLVRDYLVPLSRVPALADRIRTGARVVAISRDGADATRSIGRDEHPLLVRVRDADGTVRDVRTRAVIDASGTWGRSNPIGHSGLPAPGEEDAAPYLAGPLPDVPGRDRARFAGRHALVVGAGHSAAGTLLALAELAETEPGTRITWAVRGTSVARLYGGGDADELPARGALGTRLKEAVAAGRVELVRGFAVTGLTADGDTVRVTGTTPDGERVVTAHTVVGATGFRPDLELLREVRVELDPATEAPVRLAPLIDPNFHSCGTVPPHGERVLAHPETGFYLAGMKSYGRAPTFLLATGYEQVRSIVAALAGDREAADTVHLDLPETGVCSTDPSGADEESACCGSAAEPVTIGVGAPVGVGFATGQAHGRSGDA</sequence>
<dbReference type="InterPro" id="IPR006076">
    <property type="entry name" value="FAD-dep_OxRdtase"/>
</dbReference>
<dbReference type="Proteomes" id="UP000431901">
    <property type="component" value="Unassembled WGS sequence"/>
</dbReference>